<evidence type="ECO:0000313" key="6">
    <source>
        <dbReference type="Proteomes" id="UP000053477"/>
    </source>
</evidence>
<gene>
    <name evidence="5" type="ORF">SCHPADRAFT_983778</name>
</gene>
<evidence type="ECO:0000259" key="4">
    <source>
        <dbReference type="PROSITE" id="PS50600"/>
    </source>
</evidence>
<keyword evidence="3" id="KW-0378">Hydrolase</keyword>
<evidence type="ECO:0000313" key="5">
    <source>
        <dbReference type="EMBL" id="KLO07532.1"/>
    </source>
</evidence>
<keyword evidence="2" id="KW-0645">Protease</keyword>
<name>A0A0H2R835_9AGAM</name>
<reference evidence="5 6" key="1">
    <citation type="submission" date="2015-04" db="EMBL/GenBank/DDBJ databases">
        <title>Complete genome sequence of Schizopora paradoxa KUC8140, a cosmopolitan wood degrader in East Asia.</title>
        <authorList>
            <consortium name="DOE Joint Genome Institute"/>
            <person name="Min B."/>
            <person name="Park H."/>
            <person name="Jang Y."/>
            <person name="Kim J.-J."/>
            <person name="Kim K.H."/>
            <person name="Pangilinan J."/>
            <person name="Lipzen A."/>
            <person name="Riley R."/>
            <person name="Grigoriev I.V."/>
            <person name="Spatafora J.W."/>
            <person name="Choi I.-G."/>
        </authorList>
    </citation>
    <scope>NUCLEOTIDE SEQUENCE [LARGE SCALE GENOMIC DNA]</scope>
    <source>
        <strain evidence="5 6">KUC8140</strain>
    </source>
</reference>
<dbReference type="GO" id="GO:0006508">
    <property type="term" value="P:proteolysis"/>
    <property type="evidence" value="ECO:0007669"/>
    <property type="project" value="UniProtKB-KW"/>
</dbReference>
<comment type="similarity">
    <text evidence="1">Belongs to the peptidase C48 family.</text>
</comment>
<feature type="domain" description="Ubiquitin-like protease family profile" evidence="4">
    <location>
        <begin position="37"/>
        <end position="216"/>
    </location>
</feature>
<dbReference type="Pfam" id="PF02902">
    <property type="entry name" value="Peptidase_C48"/>
    <property type="match status" value="1"/>
</dbReference>
<dbReference type="PROSITE" id="PS50600">
    <property type="entry name" value="ULP_PROTEASE"/>
    <property type="match status" value="1"/>
</dbReference>
<dbReference type="InterPro" id="IPR038765">
    <property type="entry name" value="Papain-like_cys_pep_sf"/>
</dbReference>
<keyword evidence="6" id="KW-1185">Reference proteome</keyword>
<dbReference type="InterPro" id="IPR003653">
    <property type="entry name" value="Peptidase_C48_C"/>
</dbReference>
<dbReference type="EMBL" id="KQ086134">
    <property type="protein sequence ID" value="KLO07532.1"/>
    <property type="molecule type" value="Genomic_DNA"/>
</dbReference>
<dbReference type="Gene3D" id="3.40.395.10">
    <property type="entry name" value="Adenoviral Proteinase, Chain A"/>
    <property type="match status" value="1"/>
</dbReference>
<dbReference type="AlphaFoldDB" id="A0A0H2R835"/>
<dbReference type="InParanoid" id="A0A0H2R835"/>
<accession>A0A0H2R835</accession>
<dbReference type="Proteomes" id="UP000053477">
    <property type="component" value="Unassembled WGS sequence"/>
</dbReference>
<evidence type="ECO:0000256" key="1">
    <source>
        <dbReference type="ARBA" id="ARBA00005234"/>
    </source>
</evidence>
<dbReference type="GO" id="GO:0008234">
    <property type="term" value="F:cysteine-type peptidase activity"/>
    <property type="evidence" value="ECO:0007669"/>
    <property type="project" value="InterPro"/>
</dbReference>
<organism evidence="5 6">
    <name type="scientific">Schizopora paradoxa</name>
    <dbReference type="NCBI Taxonomy" id="27342"/>
    <lineage>
        <taxon>Eukaryota</taxon>
        <taxon>Fungi</taxon>
        <taxon>Dikarya</taxon>
        <taxon>Basidiomycota</taxon>
        <taxon>Agaricomycotina</taxon>
        <taxon>Agaricomycetes</taxon>
        <taxon>Hymenochaetales</taxon>
        <taxon>Schizoporaceae</taxon>
        <taxon>Schizopora</taxon>
    </lineage>
</organism>
<proteinExistence type="inferred from homology"/>
<dbReference type="OrthoDB" id="2979847at2759"/>
<evidence type="ECO:0000256" key="3">
    <source>
        <dbReference type="ARBA" id="ARBA00022801"/>
    </source>
</evidence>
<dbReference type="SUPFAM" id="SSF54001">
    <property type="entry name" value="Cysteine proteinases"/>
    <property type="match status" value="1"/>
</dbReference>
<dbReference type="GO" id="GO:0019783">
    <property type="term" value="F:ubiquitin-like protein peptidase activity"/>
    <property type="evidence" value="ECO:0007669"/>
    <property type="project" value="UniProtKB-ARBA"/>
</dbReference>
<protein>
    <recommendedName>
        <fullName evidence="4">Ubiquitin-like protease family profile domain-containing protein</fullName>
    </recommendedName>
</protein>
<evidence type="ECO:0000256" key="2">
    <source>
        <dbReference type="ARBA" id="ARBA00022670"/>
    </source>
</evidence>
<sequence length="256" mass="28731">MHYNPWQRTHQFLNTFEDGSDATHADLVAEITQLLDGAIWSSDTLGFPDPSLVQELSSYASQVWLSDVHINQMLNLLSRELEDLGGSSDCNIREVFFADKLISIFKDPNRNYLTDRTSKWIRSLGDEFSTGKFHALAGVHHVNSLHWIAYAVDRVRKEIRVADSLGGSPPATLVKALQWWAFEHTGEKFVLGKLEIGKQSDSHSCGVFAVNAVAHFALPDLHPLVSQKDVALKRLQALRDVLLVHGQESVGFSFFY</sequence>
<dbReference type="STRING" id="27342.A0A0H2R835"/>